<keyword evidence="3" id="KW-1185">Reference proteome</keyword>
<sequence>AGVKEFTISMKTVEDSTTEGDETVQFTIGGVTGNEATIKDTSTTPPAEKPTVTPSTTDGSVSVVPGPNNTSTTATFIGEDGAVKTVTVTKQPDGTWKLDDPDNTGATITDPTTGEVKIPQDSILDNTPVTVVGKETGKTDSAPVDGTAGEDSKDAEVDNSNNDGVVTTSVNEGEVQVTTVKLTNNNGAELTLDDVVGSANADDFETLEFSNNVTVDSNGKIIVPAGVKEFTISMKTVEDSTTEGDETVQFTIGGVTGNEATIKDTSTTPVPPTTIKSLDMADNLTDENKVLINGQEMAPETVYPNSNATYGVGQVASGNGDTALSLATGLTNDRNVNLLINLEGPLGDGQTLEVVRYTIVNGNRTNAENVTANIAKVDDKTYQVAANNLPQTYGTDYQYEVVLKTNGVEAGKQTYDFRLDSEVEGLDVTKANIENGNLQLELTAANGNSEKGAFVYAQWNSGGTVQSVQFVGTNGVYTANLQGFNYKDPAGLTLTIVDAAGNVSSQKVNLIRNLFSEYNENLGPDTTGRGIVGNDGGYDDANRLSGRQQVTGAPNGVLTTAGNDTLIIGMDQFGALGALNGSLSDEGGVVNSRLANINTGAGDDYILVRGIMQAFAKDATIQMGDGNDKFQVNDAIVGYVANPKFQIDMGEGNNIINIKKYIGAVVQSTITFGSGNDMFLMGENWDGLKNINFGAGDDILNIGGYINNIGNAGASEINFGEGNDQMIVGTNIDDLNLILNFGDGNNYLQVNESFVTGKANFGGGDDVVVLNNFSRGGNLGSNTDNLQLNMGAGNDQVTINGRAYRGLVDMGDGDDTLTVNETYLDSNTNQLRLEGGAGNDTIVLNGSTDDHSMRWIKNFETVDMKSSSAAQTLRVTLNYLEQDDDVQALYIKGGSEDKVKLGNKGNLEDDSKGGAAVTWTKMDAMQQTVDGVTYDAYTVSSSTEWVYIQQGVQVI</sequence>
<proteinExistence type="predicted"/>
<dbReference type="SUPFAM" id="SSF51120">
    <property type="entry name" value="beta-Roll"/>
    <property type="match status" value="1"/>
</dbReference>
<dbReference type="EMBL" id="FTNU01000035">
    <property type="protein sequence ID" value="SIS10157.1"/>
    <property type="molecule type" value="Genomic_DNA"/>
</dbReference>
<dbReference type="RefSeq" id="WP_159434539.1">
    <property type="nucleotide sequence ID" value="NZ_FTNU01000035.1"/>
</dbReference>
<dbReference type="Proteomes" id="UP000187495">
    <property type="component" value="Unassembled WGS sequence"/>
</dbReference>
<dbReference type="SUPFAM" id="SSF141072">
    <property type="entry name" value="CalX-like"/>
    <property type="match status" value="1"/>
</dbReference>
<evidence type="ECO:0000313" key="2">
    <source>
        <dbReference type="EMBL" id="SIS10157.1"/>
    </source>
</evidence>
<dbReference type="AlphaFoldDB" id="A0A1N7GC45"/>
<feature type="non-terminal residue" evidence="2">
    <location>
        <position position="1"/>
    </location>
</feature>
<dbReference type="InterPro" id="IPR011049">
    <property type="entry name" value="Serralysin-like_metalloprot_C"/>
</dbReference>
<feature type="region of interest" description="Disordered" evidence="1">
    <location>
        <begin position="92"/>
        <end position="119"/>
    </location>
</feature>
<reference evidence="3" key="1">
    <citation type="submission" date="2017-01" db="EMBL/GenBank/DDBJ databases">
        <authorList>
            <person name="Varghese N."/>
            <person name="Submissions S."/>
        </authorList>
    </citation>
    <scope>NUCLEOTIDE SEQUENCE [LARGE SCALE GENOMIC DNA]</scope>
    <source>
        <strain evidence="3">DSM 21768</strain>
    </source>
</reference>
<protein>
    <submittedName>
        <fullName evidence="2">Uncharacterized protein</fullName>
    </submittedName>
</protein>
<dbReference type="Gene3D" id="2.160.20.160">
    <property type="match status" value="1"/>
</dbReference>
<evidence type="ECO:0000256" key="1">
    <source>
        <dbReference type="SAM" id="MobiDB-lite"/>
    </source>
</evidence>
<name>A0A1N7GC45_9GAMM</name>
<evidence type="ECO:0000313" key="3">
    <source>
        <dbReference type="Proteomes" id="UP000187495"/>
    </source>
</evidence>
<feature type="compositionally biased region" description="Polar residues" evidence="1">
    <location>
        <begin position="158"/>
        <end position="167"/>
    </location>
</feature>
<accession>A0A1N7GC45</accession>
<dbReference type="PRINTS" id="PR00313">
    <property type="entry name" value="CABNDNGRPT"/>
</dbReference>
<feature type="region of interest" description="Disordered" evidence="1">
    <location>
        <begin position="134"/>
        <end position="167"/>
    </location>
</feature>
<dbReference type="InterPro" id="IPR038081">
    <property type="entry name" value="CalX-like_sf"/>
</dbReference>
<feature type="region of interest" description="Disordered" evidence="1">
    <location>
        <begin position="29"/>
        <end position="67"/>
    </location>
</feature>
<gene>
    <name evidence="2" type="ORF">SAMN02745664_1352</name>
</gene>
<dbReference type="Gene3D" id="2.60.40.2030">
    <property type="match status" value="1"/>
</dbReference>
<organism evidence="2 3">
    <name type="scientific">Moraxella cuniculi DSM 21768</name>
    <dbReference type="NCBI Taxonomy" id="1122245"/>
    <lineage>
        <taxon>Bacteria</taxon>
        <taxon>Pseudomonadati</taxon>
        <taxon>Pseudomonadota</taxon>
        <taxon>Gammaproteobacteria</taxon>
        <taxon>Moraxellales</taxon>
        <taxon>Moraxellaceae</taxon>
        <taxon>Moraxella</taxon>
    </lineage>
</organism>